<evidence type="ECO:0000313" key="5">
    <source>
        <dbReference type="WBParaSite" id="SBAD_0000312501-mRNA-1"/>
    </source>
</evidence>
<evidence type="ECO:0000313" key="3">
    <source>
        <dbReference type="EMBL" id="VDO99582.1"/>
    </source>
</evidence>
<protein>
    <submittedName>
        <fullName evidence="5">Membrane associated protein</fullName>
    </submittedName>
</protein>
<feature type="coiled-coil region" evidence="1">
    <location>
        <begin position="199"/>
        <end position="229"/>
    </location>
</feature>
<proteinExistence type="predicted"/>
<name>A0A183IH86_9BILA</name>
<keyword evidence="1" id="KW-0175">Coiled coil</keyword>
<keyword evidence="4" id="KW-1185">Reference proteome</keyword>
<dbReference type="Proteomes" id="UP000270296">
    <property type="component" value="Unassembled WGS sequence"/>
</dbReference>
<feature type="region of interest" description="Disordered" evidence="2">
    <location>
        <begin position="33"/>
        <end position="53"/>
    </location>
</feature>
<accession>A0A183IH86</accession>
<dbReference type="WBParaSite" id="SBAD_0000312501-mRNA-1">
    <property type="protein sequence ID" value="SBAD_0000312501-mRNA-1"/>
    <property type="gene ID" value="SBAD_0000312501"/>
</dbReference>
<dbReference type="EMBL" id="UZAM01007506">
    <property type="protein sequence ID" value="VDO99582.1"/>
    <property type="molecule type" value="Genomic_DNA"/>
</dbReference>
<sequence length="260" mass="28470">MVKMLCFAGSCLYKYFTHELTRITLEPGNRMSSENVVEKSNDTSATSPVSQEVPMPATVQSAVAVDGDQIDQNVVLQRLISIRDQKRKLLDAMNLLKNGDEKAKRQQYCETVDQAESDEKKEGIEAPQKEISGVGEVATPKSKPKPAQQIPATVPPQTLTKPSVPVAKDADSEKDTTVTPNVTPVEDGSENGEALPGAEEMLNKEYEALVNRRQELERLRDQLAFMKQMCADTGHAGIALILALPALIVRRLSTRALDLA</sequence>
<evidence type="ECO:0000313" key="4">
    <source>
        <dbReference type="Proteomes" id="UP000270296"/>
    </source>
</evidence>
<evidence type="ECO:0000256" key="2">
    <source>
        <dbReference type="SAM" id="MobiDB-lite"/>
    </source>
</evidence>
<reference evidence="3 4" key="2">
    <citation type="submission" date="2018-11" db="EMBL/GenBank/DDBJ databases">
        <authorList>
            <consortium name="Pathogen Informatics"/>
        </authorList>
    </citation>
    <scope>NUCLEOTIDE SEQUENCE [LARGE SCALE GENOMIC DNA]</scope>
</reference>
<feature type="compositionally biased region" description="Basic and acidic residues" evidence="2">
    <location>
        <begin position="117"/>
        <end position="128"/>
    </location>
</feature>
<organism evidence="5">
    <name type="scientific">Soboliphyme baturini</name>
    <dbReference type="NCBI Taxonomy" id="241478"/>
    <lineage>
        <taxon>Eukaryota</taxon>
        <taxon>Metazoa</taxon>
        <taxon>Ecdysozoa</taxon>
        <taxon>Nematoda</taxon>
        <taxon>Enoplea</taxon>
        <taxon>Dorylaimia</taxon>
        <taxon>Dioctophymatida</taxon>
        <taxon>Dioctophymatoidea</taxon>
        <taxon>Soboliphymatidae</taxon>
        <taxon>Soboliphyme</taxon>
    </lineage>
</organism>
<dbReference type="AlphaFoldDB" id="A0A183IH86"/>
<gene>
    <name evidence="3" type="ORF">SBAD_LOCUS2981</name>
</gene>
<evidence type="ECO:0000256" key="1">
    <source>
        <dbReference type="SAM" id="Coils"/>
    </source>
</evidence>
<reference evidence="5" key="1">
    <citation type="submission" date="2016-06" db="UniProtKB">
        <authorList>
            <consortium name="WormBaseParasite"/>
        </authorList>
    </citation>
    <scope>IDENTIFICATION</scope>
</reference>
<feature type="region of interest" description="Disordered" evidence="2">
    <location>
        <begin position="113"/>
        <end position="195"/>
    </location>
</feature>